<protein>
    <submittedName>
        <fullName evidence="1">Uncharacterized protein</fullName>
    </submittedName>
</protein>
<dbReference type="PATRIC" id="fig|298794.3.peg.5762"/>
<comment type="caution">
    <text evidence="1">The sequence shown here is derived from an EMBL/GenBank/DDBJ whole genome shotgun (WGS) entry which is preliminary data.</text>
</comment>
<name>A0A0J6VN86_9HYPH</name>
<organism evidence="1 2">
    <name type="scientific">Methylobacterium variabile</name>
    <dbReference type="NCBI Taxonomy" id="298794"/>
    <lineage>
        <taxon>Bacteria</taxon>
        <taxon>Pseudomonadati</taxon>
        <taxon>Pseudomonadota</taxon>
        <taxon>Alphaproteobacteria</taxon>
        <taxon>Hyphomicrobiales</taxon>
        <taxon>Methylobacteriaceae</taxon>
        <taxon>Methylobacterium</taxon>
    </lineage>
</organism>
<evidence type="ECO:0000313" key="2">
    <source>
        <dbReference type="Proteomes" id="UP000035955"/>
    </source>
</evidence>
<dbReference type="AlphaFoldDB" id="A0A0J6VN86"/>
<keyword evidence="2" id="KW-1185">Reference proteome</keyword>
<proteinExistence type="predicted"/>
<dbReference type="RefSeq" id="WP_048443520.1">
    <property type="nucleotide sequence ID" value="NZ_LABY01000044.1"/>
</dbReference>
<sequence>MTIDPDEWAAIAAHLESLETQVAELTAQVDFFSRERLLYREGREALEAATTSTVDLLAPLPAGYGRGNANQVVALTYEAGQEMAPGFFKPSSAKRSRKPDGTAL</sequence>
<accession>A0A0J6VN86</accession>
<gene>
    <name evidence="1" type="ORF">VQ02_07365</name>
</gene>
<dbReference type="Proteomes" id="UP000035955">
    <property type="component" value="Unassembled WGS sequence"/>
</dbReference>
<evidence type="ECO:0000313" key="1">
    <source>
        <dbReference type="EMBL" id="KMO40651.1"/>
    </source>
</evidence>
<reference evidence="1 2" key="1">
    <citation type="submission" date="2015-03" db="EMBL/GenBank/DDBJ databases">
        <title>Genome sequencing of Methylobacterium variabile DSM 16961.</title>
        <authorList>
            <person name="Chaudhry V."/>
            <person name="Patil P.B."/>
        </authorList>
    </citation>
    <scope>NUCLEOTIDE SEQUENCE [LARGE SCALE GENOMIC DNA]</scope>
    <source>
        <strain evidence="1 2">DSM 16961</strain>
    </source>
</reference>
<dbReference type="EMBL" id="LABY01000044">
    <property type="protein sequence ID" value="KMO40651.1"/>
    <property type="molecule type" value="Genomic_DNA"/>
</dbReference>